<proteinExistence type="predicted"/>
<dbReference type="RefSeq" id="WP_188939516.1">
    <property type="nucleotide sequence ID" value="NZ_BMNA01000001.1"/>
</dbReference>
<sequence length="138" mass="14500">MSAGTSPTSRATRGLVALLSGAGVLHFAWPAPFVSIVPRRLPAKRALVYASGAAELACAGLVARPRTRRMGGAASAVLFVAVFPANVSMALRSGRRPTVYRAVSWLRLPLQVPLVLWALRVAGVPARPIGRAGTARQH</sequence>
<name>A0A917WA32_9ACTN</name>
<keyword evidence="3" id="KW-1185">Reference proteome</keyword>
<accession>A0A917WA32</accession>
<evidence type="ECO:0000313" key="3">
    <source>
        <dbReference type="Proteomes" id="UP000655208"/>
    </source>
</evidence>
<dbReference type="Proteomes" id="UP000655208">
    <property type="component" value="Unassembled WGS sequence"/>
</dbReference>
<evidence type="ECO:0000313" key="2">
    <source>
        <dbReference type="EMBL" id="GGL84518.1"/>
    </source>
</evidence>
<keyword evidence="1" id="KW-1133">Transmembrane helix</keyword>
<keyword evidence="1" id="KW-0472">Membrane</keyword>
<dbReference type="EMBL" id="BMNA01000001">
    <property type="protein sequence ID" value="GGL84518.1"/>
    <property type="molecule type" value="Genomic_DNA"/>
</dbReference>
<keyword evidence="1" id="KW-0812">Transmembrane</keyword>
<comment type="caution">
    <text evidence="2">The sequence shown here is derived from an EMBL/GenBank/DDBJ whole genome shotgun (WGS) entry which is preliminary data.</text>
</comment>
<gene>
    <name evidence="2" type="ORF">GCM10011594_00220</name>
</gene>
<feature type="transmembrane region" description="Helical" evidence="1">
    <location>
        <begin position="70"/>
        <end position="91"/>
    </location>
</feature>
<dbReference type="AlphaFoldDB" id="A0A917WA32"/>
<evidence type="ECO:0000256" key="1">
    <source>
        <dbReference type="SAM" id="Phobius"/>
    </source>
</evidence>
<reference evidence="2" key="2">
    <citation type="submission" date="2020-09" db="EMBL/GenBank/DDBJ databases">
        <authorList>
            <person name="Sun Q."/>
            <person name="Zhou Y."/>
        </authorList>
    </citation>
    <scope>NUCLEOTIDE SEQUENCE</scope>
    <source>
        <strain evidence="2">CGMCC 4.7308</strain>
    </source>
</reference>
<dbReference type="PANTHER" id="PTHR36974">
    <property type="entry name" value="MEMBRANE PROTEIN-RELATED"/>
    <property type="match status" value="1"/>
</dbReference>
<dbReference type="PANTHER" id="PTHR36974:SF1">
    <property type="entry name" value="DOXX FAMILY MEMBRANE PROTEIN"/>
    <property type="match status" value="1"/>
</dbReference>
<reference evidence="2" key="1">
    <citation type="journal article" date="2014" name="Int. J. Syst. Evol. Microbiol.">
        <title>Complete genome sequence of Corynebacterium casei LMG S-19264T (=DSM 44701T), isolated from a smear-ripened cheese.</title>
        <authorList>
            <consortium name="US DOE Joint Genome Institute (JGI-PGF)"/>
            <person name="Walter F."/>
            <person name="Albersmeier A."/>
            <person name="Kalinowski J."/>
            <person name="Ruckert C."/>
        </authorList>
    </citation>
    <scope>NUCLEOTIDE SEQUENCE</scope>
    <source>
        <strain evidence="2">CGMCC 4.7308</strain>
    </source>
</reference>
<protein>
    <submittedName>
        <fullName evidence="2">Membrane protein</fullName>
    </submittedName>
</protein>
<organism evidence="2 3">
    <name type="scientific">Nakamurella endophytica</name>
    <dbReference type="NCBI Taxonomy" id="1748367"/>
    <lineage>
        <taxon>Bacteria</taxon>
        <taxon>Bacillati</taxon>
        <taxon>Actinomycetota</taxon>
        <taxon>Actinomycetes</taxon>
        <taxon>Nakamurellales</taxon>
        <taxon>Nakamurellaceae</taxon>
        <taxon>Nakamurella</taxon>
    </lineage>
</organism>